<evidence type="ECO:0000313" key="8">
    <source>
        <dbReference type="EMBL" id="KAF9693116.1"/>
    </source>
</evidence>
<name>A0A8H7IZZ3_9PLEO</name>
<dbReference type="Gene3D" id="1.20.5.170">
    <property type="match status" value="1"/>
</dbReference>
<sequence>MASKAASICVTADRWAPSPLGDYSSMTMADYVGFPVVSPRLPGNQFVLQPAFEQSNTTDHDLHSKVASKRSFTDFDTHSDINTTSGVSTAATHSWPAIFTASNAHAQTNAYNSATISPLDTRFDLDHASPSSDSKFSTDRQSSRAGSSNFMTFTENTDSSPSKRRCDSLQSNFAAHSPIIPQAQVGRRRGSEYAEPGSARAVYLEKNRKAASKCRSKQKRQQEELVETARDVERRNKILKAEVEFLKSGIQDLMQLVGQHTNCPDSRLKLYLQREADRLAVGGQRTVLISPSSGSPYSGTGSIDKNSSPEEG</sequence>
<feature type="domain" description="BZIP" evidence="7">
    <location>
        <begin position="205"/>
        <end position="260"/>
    </location>
</feature>
<dbReference type="CDD" id="cd14687">
    <property type="entry name" value="bZIP_ATF2"/>
    <property type="match status" value="1"/>
</dbReference>
<feature type="compositionally biased region" description="Polar residues" evidence="6">
    <location>
        <begin position="143"/>
        <end position="160"/>
    </location>
</feature>
<evidence type="ECO:0000259" key="7">
    <source>
        <dbReference type="PROSITE" id="PS50217"/>
    </source>
</evidence>
<dbReference type="SUPFAM" id="SSF57959">
    <property type="entry name" value="Leucine zipper domain"/>
    <property type="match status" value="1"/>
</dbReference>
<accession>A0A8H7IZZ3</accession>
<dbReference type="GO" id="GO:0003700">
    <property type="term" value="F:DNA-binding transcription factor activity"/>
    <property type="evidence" value="ECO:0007669"/>
    <property type="project" value="InterPro"/>
</dbReference>
<keyword evidence="5" id="KW-0175">Coiled coil</keyword>
<dbReference type="Proteomes" id="UP000651452">
    <property type="component" value="Unassembled WGS sequence"/>
</dbReference>
<evidence type="ECO:0000256" key="5">
    <source>
        <dbReference type="SAM" id="Coils"/>
    </source>
</evidence>
<dbReference type="GO" id="GO:0005634">
    <property type="term" value="C:nucleus"/>
    <property type="evidence" value="ECO:0007669"/>
    <property type="project" value="UniProtKB-SubCell"/>
</dbReference>
<evidence type="ECO:0000313" key="9">
    <source>
        <dbReference type="Proteomes" id="UP000651452"/>
    </source>
</evidence>
<gene>
    <name evidence="8" type="ORF">EKO04_008780</name>
</gene>
<reference evidence="8" key="1">
    <citation type="submission" date="2018-12" db="EMBL/GenBank/DDBJ databases">
        <authorList>
            <person name="Syme R.A."/>
            <person name="Farfan-Caceres L."/>
            <person name="Lichtenzveig J."/>
        </authorList>
    </citation>
    <scope>NUCLEOTIDE SEQUENCE</scope>
    <source>
        <strain evidence="8">Al4</strain>
    </source>
</reference>
<dbReference type="InterPro" id="IPR004827">
    <property type="entry name" value="bZIP"/>
</dbReference>
<proteinExistence type="predicted"/>
<feature type="region of interest" description="Disordered" evidence="6">
    <location>
        <begin position="287"/>
        <end position="312"/>
    </location>
</feature>
<keyword evidence="2" id="KW-0805">Transcription regulation</keyword>
<organism evidence="8 9">
    <name type="scientific">Ascochyta lentis</name>
    <dbReference type="NCBI Taxonomy" id="205686"/>
    <lineage>
        <taxon>Eukaryota</taxon>
        <taxon>Fungi</taxon>
        <taxon>Dikarya</taxon>
        <taxon>Ascomycota</taxon>
        <taxon>Pezizomycotina</taxon>
        <taxon>Dothideomycetes</taxon>
        <taxon>Pleosporomycetidae</taxon>
        <taxon>Pleosporales</taxon>
        <taxon>Pleosporineae</taxon>
        <taxon>Didymellaceae</taxon>
        <taxon>Ascochyta</taxon>
    </lineage>
</organism>
<dbReference type="SMART" id="SM00338">
    <property type="entry name" value="BRLZ"/>
    <property type="match status" value="1"/>
</dbReference>
<keyword evidence="9" id="KW-1185">Reference proteome</keyword>
<evidence type="ECO:0000256" key="2">
    <source>
        <dbReference type="ARBA" id="ARBA00023015"/>
    </source>
</evidence>
<evidence type="ECO:0000256" key="3">
    <source>
        <dbReference type="ARBA" id="ARBA00023163"/>
    </source>
</evidence>
<dbReference type="PROSITE" id="PS50217">
    <property type="entry name" value="BZIP"/>
    <property type="match status" value="1"/>
</dbReference>
<reference evidence="8" key="2">
    <citation type="submission" date="2020-09" db="EMBL/GenBank/DDBJ databases">
        <title>Reference genome assembly for Australian Ascochyta lentis isolate Al4.</title>
        <authorList>
            <person name="Lee R.C."/>
            <person name="Farfan-Caceres L.M."/>
            <person name="Debler J.W."/>
            <person name="Williams A.H."/>
            <person name="Henares B.M."/>
        </authorList>
    </citation>
    <scope>NUCLEOTIDE SEQUENCE</scope>
    <source>
        <strain evidence="8">Al4</strain>
    </source>
</reference>
<protein>
    <recommendedName>
        <fullName evidence="7">BZIP domain-containing protein</fullName>
    </recommendedName>
</protein>
<dbReference type="AlphaFoldDB" id="A0A8H7IZZ3"/>
<feature type="region of interest" description="Disordered" evidence="6">
    <location>
        <begin position="125"/>
        <end position="166"/>
    </location>
</feature>
<feature type="coiled-coil region" evidence="5">
    <location>
        <begin position="215"/>
        <end position="249"/>
    </location>
</feature>
<evidence type="ECO:0000256" key="6">
    <source>
        <dbReference type="SAM" id="MobiDB-lite"/>
    </source>
</evidence>
<dbReference type="PANTHER" id="PTHR19304">
    <property type="entry name" value="CYCLIC-AMP RESPONSE ELEMENT BINDING PROTEIN"/>
    <property type="match status" value="1"/>
</dbReference>
<evidence type="ECO:0000256" key="1">
    <source>
        <dbReference type="ARBA" id="ARBA00004123"/>
    </source>
</evidence>
<dbReference type="EMBL" id="RZGK01000016">
    <property type="protein sequence ID" value="KAF9693116.1"/>
    <property type="molecule type" value="Genomic_DNA"/>
</dbReference>
<dbReference type="OrthoDB" id="295274at2759"/>
<dbReference type="Pfam" id="PF00170">
    <property type="entry name" value="bZIP_1"/>
    <property type="match status" value="1"/>
</dbReference>
<keyword evidence="4" id="KW-0539">Nucleus</keyword>
<evidence type="ECO:0000256" key="4">
    <source>
        <dbReference type="ARBA" id="ARBA00023242"/>
    </source>
</evidence>
<dbReference type="InterPro" id="IPR046347">
    <property type="entry name" value="bZIP_sf"/>
</dbReference>
<feature type="compositionally biased region" description="Low complexity" evidence="6">
    <location>
        <begin position="290"/>
        <end position="302"/>
    </location>
</feature>
<keyword evidence="3" id="KW-0804">Transcription</keyword>
<dbReference type="InterPro" id="IPR051027">
    <property type="entry name" value="bZIP_transcription_factors"/>
</dbReference>
<comment type="caution">
    <text evidence="8">The sequence shown here is derived from an EMBL/GenBank/DDBJ whole genome shotgun (WGS) entry which is preliminary data.</text>
</comment>
<comment type="subcellular location">
    <subcellularLocation>
        <location evidence="1">Nucleus</location>
    </subcellularLocation>
</comment>